<evidence type="ECO:0000313" key="3">
    <source>
        <dbReference type="Proteomes" id="UP000293865"/>
    </source>
</evidence>
<feature type="region of interest" description="Disordered" evidence="1">
    <location>
        <begin position="30"/>
        <end position="61"/>
    </location>
</feature>
<evidence type="ECO:0000256" key="1">
    <source>
        <dbReference type="SAM" id="MobiDB-lite"/>
    </source>
</evidence>
<evidence type="ECO:0000313" key="2">
    <source>
        <dbReference type="EMBL" id="RXZ71868.1"/>
    </source>
</evidence>
<dbReference type="InterPro" id="IPR017853">
    <property type="entry name" value="GH"/>
</dbReference>
<organism evidence="2 3">
    <name type="scientific">Agromyces albus</name>
    <dbReference type="NCBI Taxonomy" id="205332"/>
    <lineage>
        <taxon>Bacteria</taxon>
        <taxon>Bacillati</taxon>
        <taxon>Actinomycetota</taxon>
        <taxon>Actinomycetes</taxon>
        <taxon>Micrococcales</taxon>
        <taxon>Microbacteriaceae</taxon>
        <taxon>Agromyces</taxon>
    </lineage>
</organism>
<reference evidence="2 3" key="1">
    <citation type="submission" date="2019-01" db="EMBL/GenBank/DDBJ databases">
        <title>Agromyces.</title>
        <authorList>
            <person name="Li J."/>
        </authorList>
    </citation>
    <scope>NUCLEOTIDE SEQUENCE [LARGE SCALE GENOMIC DNA]</scope>
    <source>
        <strain evidence="2 3">DSM 15934</strain>
    </source>
</reference>
<proteinExistence type="predicted"/>
<dbReference type="EMBL" id="SDPN01000009">
    <property type="protein sequence ID" value="RXZ71868.1"/>
    <property type="molecule type" value="Genomic_DNA"/>
</dbReference>
<gene>
    <name evidence="2" type="ORF">ESP51_06980</name>
</gene>
<dbReference type="AlphaFoldDB" id="A0A4Q2L1D7"/>
<dbReference type="SUPFAM" id="SSF51445">
    <property type="entry name" value="(Trans)glycosidases"/>
    <property type="match status" value="1"/>
</dbReference>
<dbReference type="RefSeq" id="WP_129520175.1">
    <property type="nucleotide sequence ID" value="NZ_SDPN01000009.1"/>
</dbReference>
<keyword evidence="2" id="KW-0378">Hydrolase</keyword>
<keyword evidence="3" id="KW-1185">Reference proteome</keyword>
<dbReference type="OrthoDB" id="9765195at2"/>
<dbReference type="InterPro" id="IPR033132">
    <property type="entry name" value="GH_1_N_CS"/>
</dbReference>
<dbReference type="PROSITE" id="PS00653">
    <property type="entry name" value="GLYCOSYL_HYDROL_F1_2"/>
    <property type="match status" value="1"/>
</dbReference>
<comment type="caution">
    <text evidence="2">The sequence shown here is derived from an EMBL/GenBank/DDBJ whole genome shotgun (WGS) entry which is preliminary data.</text>
</comment>
<protein>
    <submittedName>
        <fullName evidence="2">Glycosyl hydrolase family protein</fullName>
    </submittedName>
</protein>
<dbReference type="Pfam" id="PF00232">
    <property type="entry name" value="Glyco_hydro_1"/>
    <property type="match status" value="1"/>
</dbReference>
<dbReference type="Proteomes" id="UP000293865">
    <property type="component" value="Unassembled WGS sequence"/>
</dbReference>
<accession>A0A4Q2L1D7</accession>
<sequence length="61" mass="6414">MTRHFPSPFLWGAATAAHQVEGAPETFEIATDAQSPPGGPPPALEAAGWPPLRKDHDDNPG</sequence>
<feature type="compositionally biased region" description="Basic and acidic residues" evidence="1">
    <location>
        <begin position="52"/>
        <end position="61"/>
    </location>
</feature>
<name>A0A4Q2L1D7_9MICO</name>
<dbReference type="GO" id="GO:0004553">
    <property type="term" value="F:hydrolase activity, hydrolyzing O-glycosyl compounds"/>
    <property type="evidence" value="ECO:0007669"/>
    <property type="project" value="InterPro"/>
</dbReference>
<dbReference type="Gene3D" id="3.20.20.80">
    <property type="entry name" value="Glycosidases"/>
    <property type="match status" value="1"/>
</dbReference>
<dbReference type="InterPro" id="IPR001360">
    <property type="entry name" value="Glyco_hydro_1"/>
</dbReference>
<dbReference type="GO" id="GO:0005975">
    <property type="term" value="P:carbohydrate metabolic process"/>
    <property type="evidence" value="ECO:0007669"/>
    <property type="project" value="InterPro"/>
</dbReference>